<reference evidence="3" key="1">
    <citation type="journal article" date="2023" name="Insect Mol. Biol.">
        <title>Genome sequencing provides insights into the evolution of gene families encoding plant cell wall-degrading enzymes in longhorned beetles.</title>
        <authorList>
            <person name="Shin N.R."/>
            <person name="Okamura Y."/>
            <person name="Kirsch R."/>
            <person name="Pauchet Y."/>
        </authorList>
    </citation>
    <scope>NUCLEOTIDE SEQUENCE</scope>
    <source>
        <strain evidence="3">RBIC_L_NR</strain>
    </source>
</reference>
<name>A0AAV8WXI2_9CUCU</name>
<accession>A0AAV8WXI2</accession>
<feature type="region of interest" description="Disordered" evidence="1">
    <location>
        <begin position="98"/>
        <end position="117"/>
    </location>
</feature>
<feature type="domain" description="Transposable element P transposase-like C-terminal" evidence="2">
    <location>
        <begin position="70"/>
        <end position="152"/>
    </location>
</feature>
<protein>
    <recommendedName>
        <fullName evidence="2">Transposable element P transposase-like C-terminal domain-containing protein</fullName>
    </recommendedName>
</protein>
<dbReference type="Pfam" id="PF12596">
    <property type="entry name" value="Tnp_P_element_C"/>
    <property type="match status" value="1"/>
</dbReference>
<gene>
    <name evidence="3" type="ORF">NQ314_015821</name>
</gene>
<evidence type="ECO:0000256" key="1">
    <source>
        <dbReference type="SAM" id="MobiDB-lite"/>
    </source>
</evidence>
<dbReference type="InterPro" id="IPR022242">
    <property type="entry name" value="TNP-like_C"/>
</dbReference>
<keyword evidence="4" id="KW-1185">Reference proteome</keyword>
<dbReference type="Proteomes" id="UP001162156">
    <property type="component" value="Unassembled WGS sequence"/>
</dbReference>
<sequence>MADDYEDAMRARLLGSLPKKLKKLLRTRGGLHDHPSCLNALYRIKMILLGKNPGMVHTHSNVVTSIGTEKEEYLLASAMKQAKIGNITIEKPENILEDVADSSSSSSSTSSDMSSVSRTASEKDGLLYIARYLAKKHLKDHPYLGQYTYESKEVINLHSYSIPSWIENLSFGCLGSDKWAQQVEEMVKYFNKFHKENFRQGKYIVKQTINYITKKVNEMQISHELIKSFCRQRMFVRIKFLNMKRHEYKLGKRKSSVLSSTNIAGN</sequence>
<organism evidence="3 4">
    <name type="scientific">Rhamnusium bicolor</name>
    <dbReference type="NCBI Taxonomy" id="1586634"/>
    <lineage>
        <taxon>Eukaryota</taxon>
        <taxon>Metazoa</taxon>
        <taxon>Ecdysozoa</taxon>
        <taxon>Arthropoda</taxon>
        <taxon>Hexapoda</taxon>
        <taxon>Insecta</taxon>
        <taxon>Pterygota</taxon>
        <taxon>Neoptera</taxon>
        <taxon>Endopterygota</taxon>
        <taxon>Coleoptera</taxon>
        <taxon>Polyphaga</taxon>
        <taxon>Cucujiformia</taxon>
        <taxon>Chrysomeloidea</taxon>
        <taxon>Cerambycidae</taxon>
        <taxon>Lepturinae</taxon>
        <taxon>Rhagiini</taxon>
        <taxon>Rhamnusium</taxon>
    </lineage>
</organism>
<feature type="compositionally biased region" description="Low complexity" evidence="1">
    <location>
        <begin position="101"/>
        <end position="117"/>
    </location>
</feature>
<evidence type="ECO:0000313" key="4">
    <source>
        <dbReference type="Proteomes" id="UP001162156"/>
    </source>
</evidence>
<dbReference type="EMBL" id="JANEYF010004412">
    <property type="protein sequence ID" value="KAJ8931289.1"/>
    <property type="molecule type" value="Genomic_DNA"/>
</dbReference>
<comment type="caution">
    <text evidence="3">The sequence shown here is derived from an EMBL/GenBank/DDBJ whole genome shotgun (WGS) entry which is preliminary data.</text>
</comment>
<dbReference type="AlphaFoldDB" id="A0AAV8WXI2"/>
<proteinExistence type="predicted"/>
<evidence type="ECO:0000259" key="2">
    <source>
        <dbReference type="Pfam" id="PF12596"/>
    </source>
</evidence>
<evidence type="ECO:0000313" key="3">
    <source>
        <dbReference type="EMBL" id="KAJ8931289.1"/>
    </source>
</evidence>